<dbReference type="AlphaFoldDB" id="A0A6I9QJ53"/>
<dbReference type="InterPro" id="IPR036188">
    <property type="entry name" value="FAD/NAD-bd_sf"/>
</dbReference>
<feature type="domain" description="FAD-binding" evidence="4">
    <location>
        <begin position="6"/>
        <end position="334"/>
    </location>
</feature>
<evidence type="ECO:0000256" key="3">
    <source>
        <dbReference type="ARBA" id="ARBA00024018"/>
    </source>
</evidence>
<dbReference type="PRINTS" id="PR00420">
    <property type="entry name" value="RNGMNOXGNASE"/>
</dbReference>
<keyword evidence="2 6" id="KW-0503">Monooxygenase</keyword>
<protein>
    <submittedName>
        <fullName evidence="6">Monooxygenase 2</fullName>
    </submittedName>
</protein>
<evidence type="ECO:0000313" key="6">
    <source>
        <dbReference type="RefSeq" id="XP_010910536.1"/>
    </source>
</evidence>
<keyword evidence="1" id="KW-0560">Oxidoreductase</keyword>
<dbReference type="InterPro" id="IPR002938">
    <property type="entry name" value="FAD-bd"/>
</dbReference>
<evidence type="ECO:0000256" key="2">
    <source>
        <dbReference type="ARBA" id="ARBA00023033"/>
    </source>
</evidence>
<dbReference type="GeneID" id="105036468"/>
<dbReference type="KEGG" id="egu:105036468"/>
<dbReference type="InterPro" id="IPR044560">
    <property type="entry name" value="MOase"/>
</dbReference>
<organism evidence="5 6">
    <name type="scientific">Elaeis guineensis var. tenera</name>
    <name type="common">Oil palm</name>
    <dbReference type="NCBI Taxonomy" id="51953"/>
    <lineage>
        <taxon>Eukaryota</taxon>
        <taxon>Viridiplantae</taxon>
        <taxon>Streptophyta</taxon>
        <taxon>Embryophyta</taxon>
        <taxon>Tracheophyta</taxon>
        <taxon>Spermatophyta</taxon>
        <taxon>Magnoliopsida</taxon>
        <taxon>Liliopsida</taxon>
        <taxon>Arecaceae</taxon>
        <taxon>Arecoideae</taxon>
        <taxon>Cocoseae</taxon>
        <taxon>Elaeidinae</taxon>
        <taxon>Elaeis</taxon>
    </lineage>
</organism>
<dbReference type="FunCoup" id="A0A6I9QJ53">
    <property type="interactions" value="67"/>
</dbReference>
<name>A0A6I9QJ53_ELAGV</name>
<dbReference type="PANTHER" id="PTHR45934">
    <property type="entry name" value="FAD/NAD(P)-BINDING OXIDOREDUCTASE FAMILY PROTEIN"/>
    <property type="match status" value="1"/>
</dbReference>
<dbReference type="Proteomes" id="UP000504607">
    <property type="component" value="Unplaced"/>
</dbReference>
<dbReference type="GO" id="GO:0004497">
    <property type="term" value="F:monooxygenase activity"/>
    <property type="evidence" value="ECO:0007669"/>
    <property type="project" value="UniProtKB-KW"/>
</dbReference>
<reference evidence="6" key="1">
    <citation type="submission" date="2025-08" db="UniProtKB">
        <authorList>
            <consortium name="RefSeq"/>
        </authorList>
    </citation>
    <scope>IDENTIFICATION</scope>
</reference>
<proteinExistence type="inferred from homology"/>
<dbReference type="PANTHER" id="PTHR45934:SF28">
    <property type="entry name" value="OS03G0153100 PROTEIN"/>
    <property type="match status" value="1"/>
</dbReference>
<evidence type="ECO:0000313" key="5">
    <source>
        <dbReference type="Proteomes" id="UP000504607"/>
    </source>
</evidence>
<sequence length="405" mass="44544">MEAIEDVVIIGAGIAGLATALGLHRKGVRSLVLESSETLRAAGFGLSIWTNAWRALDALGVGDSLRQSHVRLRGVTAISATSGARASNSAFMAQGKSGEHEVRCLRRNMLLETLEKELPRGTVRFSSKVVAIEEDGYFKLLHLADGSTVKTKVLIGCDGVNSVVAKWLGLNKPIFTGRSASRGFAEFPNGHGFKPEAMQCFGEGFRTGVLPCNERIVYWFFTWTPSEKEKEVEESPTKMKQYMLSKLKHSKVPEELIHGIEISELSDPVSAPLRYRWPFSLLWGDISKGNVCVAGDAFHPMTPDLGQGGCSALEDSIVLARCLGEALLGEHDGGAKGEYDKIKEGLEKYAKERRWRSFQLITIAYVLGRIQQSESTIVGYLRDKWLSGTMSRLLLERADFDCGML</sequence>
<dbReference type="InParanoid" id="A0A6I9QJ53"/>
<dbReference type="OrthoDB" id="655030at2759"/>
<dbReference type="Pfam" id="PF01494">
    <property type="entry name" value="FAD_binding_3"/>
    <property type="match status" value="1"/>
</dbReference>
<gene>
    <name evidence="6" type="primary">LOC105036468</name>
</gene>
<comment type="similarity">
    <text evidence="3">Belongs to the 3-hydroxybenzoate 6-hydroxylase family.</text>
</comment>
<dbReference type="Gene3D" id="3.50.50.60">
    <property type="entry name" value="FAD/NAD(P)-binding domain"/>
    <property type="match status" value="1"/>
</dbReference>
<keyword evidence="5" id="KW-1185">Reference proteome</keyword>
<dbReference type="SUPFAM" id="SSF51905">
    <property type="entry name" value="FAD/NAD(P)-binding domain"/>
    <property type="match status" value="1"/>
</dbReference>
<accession>A0A6I9QJ53</accession>
<evidence type="ECO:0000259" key="4">
    <source>
        <dbReference type="Pfam" id="PF01494"/>
    </source>
</evidence>
<dbReference type="GO" id="GO:0071949">
    <property type="term" value="F:FAD binding"/>
    <property type="evidence" value="ECO:0007669"/>
    <property type="project" value="InterPro"/>
</dbReference>
<dbReference type="RefSeq" id="XP_010910536.1">
    <property type="nucleotide sequence ID" value="XM_010912234.3"/>
</dbReference>
<evidence type="ECO:0000256" key="1">
    <source>
        <dbReference type="ARBA" id="ARBA00023002"/>
    </source>
</evidence>